<dbReference type="SUPFAM" id="SSF53244">
    <property type="entry name" value="MurD-like peptide ligases, peptide-binding domain"/>
    <property type="match status" value="1"/>
</dbReference>
<dbReference type="Gene3D" id="3.40.1390.10">
    <property type="entry name" value="MurE/MurF, N-terminal domain"/>
    <property type="match status" value="1"/>
</dbReference>
<reference evidence="15 16" key="1">
    <citation type="submission" date="2023-07" db="EMBL/GenBank/DDBJ databases">
        <title>Paenibacillus sp. JX-17 nov. isolated from soil.</title>
        <authorList>
            <person name="Wan Y."/>
            <person name="Liu B."/>
        </authorList>
    </citation>
    <scope>NUCLEOTIDE SEQUENCE [LARGE SCALE GENOMIC DNA]</scope>
    <source>
        <strain evidence="15 16">JX-17</strain>
    </source>
</reference>
<keyword evidence="7 10" id="KW-0573">Peptidoglycan synthesis</keyword>
<comment type="caution">
    <text evidence="15">The sequence shown here is derived from an EMBL/GenBank/DDBJ whole genome shotgun (WGS) entry which is preliminary data.</text>
</comment>
<dbReference type="InterPro" id="IPR035911">
    <property type="entry name" value="MurE/MurF_N"/>
</dbReference>
<keyword evidence="9 10" id="KW-0961">Cell wall biogenesis/degradation</keyword>
<dbReference type="InterPro" id="IPR013221">
    <property type="entry name" value="Mur_ligase_cen"/>
</dbReference>
<evidence type="ECO:0000313" key="15">
    <source>
        <dbReference type="EMBL" id="MDO7905408.1"/>
    </source>
</evidence>
<dbReference type="PANTHER" id="PTHR43024:SF1">
    <property type="entry name" value="UDP-N-ACETYLMURAMOYL-TRIPEPTIDE--D-ALANYL-D-ALANINE LIGASE"/>
    <property type="match status" value="1"/>
</dbReference>
<dbReference type="GO" id="GO:0047480">
    <property type="term" value="F:UDP-N-acetylmuramoyl-tripeptide-D-alanyl-D-alanine ligase activity"/>
    <property type="evidence" value="ECO:0007669"/>
    <property type="project" value="UniProtKB-EC"/>
</dbReference>
<feature type="binding site" evidence="10">
    <location>
        <begin position="111"/>
        <end position="117"/>
    </location>
    <ligand>
        <name>ATP</name>
        <dbReference type="ChEBI" id="CHEBI:30616"/>
    </ligand>
</feature>
<dbReference type="Pfam" id="PF01225">
    <property type="entry name" value="Mur_ligase"/>
    <property type="match status" value="1"/>
</dbReference>
<dbReference type="InterPro" id="IPR036565">
    <property type="entry name" value="Mur-like_cat_sf"/>
</dbReference>
<dbReference type="InterPro" id="IPR005863">
    <property type="entry name" value="UDP-N-AcMur_synth"/>
</dbReference>
<name>A0ABT9CA33_9BACL</name>
<accession>A0ABT9CA33</accession>
<dbReference type="InterPro" id="IPR004101">
    <property type="entry name" value="Mur_ligase_C"/>
</dbReference>
<evidence type="ECO:0000256" key="5">
    <source>
        <dbReference type="ARBA" id="ARBA00022840"/>
    </source>
</evidence>
<evidence type="ECO:0000313" key="16">
    <source>
        <dbReference type="Proteomes" id="UP001240171"/>
    </source>
</evidence>
<evidence type="ECO:0000256" key="11">
    <source>
        <dbReference type="RuleBase" id="RU004136"/>
    </source>
</evidence>
<dbReference type="NCBIfam" id="TIGR01143">
    <property type="entry name" value="murF"/>
    <property type="match status" value="1"/>
</dbReference>
<evidence type="ECO:0000256" key="1">
    <source>
        <dbReference type="ARBA" id="ARBA00022490"/>
    </source>
</evidence>
<comment type="function">
    <text evidence="10 11">Involved in cell wall formation. Catalyzes the final step in the synthesis of UDP-N-acetylmuramoyl-pentapeptide, the precursor of murein.</text>
</comment>
<dbReference type="SUPFAM" id="SSF63418">
    <property type="entry name" value="MurE/MurF N-terminal domain"/>
    <property type="match status" value="1"/>
</dbReference>
<evidence type="ECO:0000256" key="10">
    <source>
        <dbReference type="HAMAP-Rule" id="MF_02019"/>
    </source>
</evidence>
<dbReference type="Pfam" id="PF08245">
    <property type="entry name" value="Mur_ligase_M"/>
    <property type="match status" value="1"/>
</dbReference>
<dbReference type="PANTHER" id="PTHR43024">
    <property type="entry name" value="UDP-N-ACETYLMURAMOYL-TRIPEPTIDE--D-ALANYL-D-ALANINE LIGASE"/>
    <property type="match status" value="1"/>
</dbReference>
<dbReference type="InterPro" id="IPR036615">
    <property type="entry name" value="Mur_ligase_C_dom_sf"/>
</dbReference>
<gene>
    <name evidence="10 15" type="primary">murF</name>
    <name evidence="15" type="ORF">Q5741_03155</name>
</gene>
<protein>
    <recommendedName>
        <fullName evidence="10 11">UDP-N-acetylmuramoyl-tripeptide--D-alanyl-D-alanine ligase</fullName>
        <ecNumber evidence="10 11">6.3.2.10</ecNumber>
    </recommendedName>
    <alternativeName>
        <fullName evidence="10">D-alanyl-D-alanine-adding enzyme</fullName>
    </alternativeName>
</protein>
<evidence type="ECO:0000256" key="8">
    <source>
        <dbReference type="ARBA" id="ARBA00023306"/>
    </source>
</evidence>
<feature type="domain" description="Mur ligase C-terminal" evidence="13">
    <location>
        <begin position="322"/>
        <end position="448"/>
    </location>
</feature>
<keyword evidence="16" id="KW-1185">Reference proteome</keyword>
<dbReference type="Proteomes" id="UP001240171">
    <property type="component" value="Unassembled WGS sequence"/>
</dbReference>
<evidence type="ECO:0000256" key="4">
    <source>
        <dbReference type="ARBA" id="ARBA00022741"/>
    </source>
</evidence>
<keyword evidence="5 10" id="KW-0067">ATP-binding</keyword>
<evidence type="ECO:0000259" key="14">
    <source>
        <dbReference type="Pfam" id="PF08245"/>
    </source>
</evidence>
<organism evidence="15 16">
    <name type="scientific">Paenibacillus lacisoli</name>
    <dbReference type="NCBI Taxonomy" id="3064525"/>
    <lineage>
        <taxon>Bacteria</taxon>
        <taxon>Bacillati</taxon>
        <taxon>Bacillota</taxon>
        <taxon>Bacilli</taxon>
        <taxon>Bacillales</taxon>
        <taxon>Paenibacillaceae</taxon>
        <taxon>Paenibacillus</taxon>
    </lineage>
</organism>
<feature type="domain" description="Mur ligase N-terminal catalytic" evidence="12">
    <location>
        <begin position="26"/>
        <end position="97"/>
    </location>
</feature>
<dbReference type="Gene3D" id="3.90.190.20">
    <property type="entry name" value="Mur ligase, C-terminal domain"/>
    <property type="match status" value="1"/>
</dbReference>
<dbReference type="RefSeq" id="WP_305022733.1">
    <property type="nucleotide sequence ID" value="NZ_JAUQTB010000001.1"/>
</dbReference>
<feature type="domain" description="Mur ligase central" evidence="14">
    <location>
        <begin position="109"/>
        <end position="300"/>
    </location>
</feature>
<dbReference type="SUPFAM" id="SSF53623">
    <property type="entry name" value="MurD-like peptide ligases, catalytic domain"/>
    <property type="match status" value="1"/>
</dbReference>
<dbReference type="InterPro" id="IPR000713">
    <property type="entry name" value="Mur_ligase_N"/>
</dbReference>
<evidence type="ECO:0000256" key="7">
    <source>
        <dbReference type="ARBA" id="ARBA00022984"/>
    </source>
</evidence>
<evidence type="ECO:0000256" key="9">
    <source>
        <dbReference type="ARBA" id="ARBA00023316"/>
    </source>
</evidence>
<comment type="subcellular location">
    <subcellularLocation>
        <location evidence="10 11">Cytoplasm</location>
    </subcellularLocation>
</comment>
<dbReference type="Pfam" id="PF02875">
    <property type="entry name" value="Mur_ligase_C"/>
    <property type="match status" value="1"/>
</dbReference>
<proteinExistence type="inferred from homology"/>
<dbReference type="Gene3D" id="3.40.1190.10">
    <property type="entry name" value="Mur-like, catalytic domain"/>
    <property type="match status" value="1"/>
</dbReference>
<keyword evidence="3 10" id="KW-0132">Cell division</keyword>
<comment type="catalytic activity">
    <reaction evidence="10 11">
        <text>D-alanyl-D-alanine + UDP-N-acetyl-alpha-D-muramoyl-L-alanyl-gamma-D-glutamyl-meso-2,6-diaminopimelate + ATP = UDP-N-acetyl-alpha-D-muramoyl-L-alanyl-gamma-D-glutamyl-meso-2,6-diaminopimeloyl-D-alanyl-D-alanine + ADP + phosphate + H(+)</text>
        <dbReference type="Rhea" id="RHEA:28374"/>
        <dbReference type="ChEBI" id="CHEBI:15378"/>
        <dbReference type="ChEBI" id="CHEBI:30616"/>
        <dbReference type="ChEBI" id="CHEBI:43474"/>
        <dbReference type="ChEBI" id="CHEBI:57822"/>
        <dbReference type="ChEBI" id="CHEBI:61386"/>
        <dbReference type="ChEBI" id="CHEBI:83905"/>
        <dbReference type="ChEBI" id="CHEBI:456216"/>
        <dbReference type="EC" id="6.3.2.10"/>
    </reaction>
</comment>
<comment type="similarity">
    <text evidence="10">Belongs to the MurCDEF family. MurF subfamily.</text>
</comment>
<keyword evidence="2 10" id="KW-0436">Ligase</keyword>
<keyword evidence="8 10" id="KW-0131">Cell cycle</keyword>
<dbReference type="HAMAP" id="MF_02019">
    <property type="entry name" value="MurF"/>
    <property type="match status" value="1"/>
</dbReference>
<keyword evidence="6 10" id="KW-0133">Cell shape</keyword>
<evidence type="ECO:0000256" key="6">
    <source>
        <dbReference type="ARBA" id="ARBA00022960"/>
    </source>
</evidence>
<keyword evidence="4 10" id="KW-0547">Nucleotide-binding</keyword>
<evidence type="ECO:0000259" key="13">
    <source>
        <dbReference type="Pfam" id="PF02875"/>
    </source>
</evidence>
<dbReference type="InterPro" id="IPR051046">
    <property type="entry name" value="MurCDEF_CellWall_CoF430Synth"/>
</dbReference>
<evidence type="ECO:0000256" key="3">
    <source>
        <dbReference type="ARBA" id="ARBA00022618"/>
    </source>
</evidence>
<keyword evidence="1 10" id="KW-0963">Cytoplasm</keyword>
<sequence length="461" mass="49930">MNRNLGQVARMCGGKLAEGQNPEQMVQGVFTDSRQPQTGSLFVPLVGERFDGHSFVESCLEAGAACALWQEDHGVPPQGSVILVEDTLVALQKLASAYLSESRAKVVAITGSNGKTTTKDMVYALLASTFKVHKTQGNFNNHIGLPLTVLAMEEDCDHIILEMGMSGRQEIAVLSAIAKPDVAVITNIGESHLLQLGSRLEIARAKLEITTGLKDGGLLIFNGDEPLLHQVLAEVETVKPEHLRPQTFGLEQSNNYYPSEIEYHSDSTEFVSNLTEGLRIRLPLLGQHNVINALAAIAAARCCGVPVERLAGALESLKLTGMRIERTVTEHGLTLLNDAYNASPTSMRAAIDALHGLSPEGRRVAVLGDMLELGSDEESFHEEMGRYLSSGKVDLLFTYGRLGACIAKGARQVMPDKDIMVFSDKEELTASLMSNLRAGDVVLVKASRGMRLEEVVETLKQ</sequence>
<comment type="pathway">
    <text evidence="10 11">Cell wall biogenesis; peptidoglycan biosynthesis.</text>
</comment>
<evidence type="ECO:0000259" key="12">
    <source>
        <dbReference type="Pfam" id="PF01225"/>
    </source>
</evidence>
<dbReference type="EC" id="6.3.2.10" evidence="10 11"/>
<dbReference type="EMBL" id="JAUQTB010000001">
    <property type="protein sequence ID" value="MDO7905408.1"/>
    <property type="molecule type" value="Genomic_DNA"/>
</dbReference>
<evidence type="ECO:0000256" key="2">
    <source>
        <dbReference type="ARBA" id="ARBA00022598"/>
    </source>
</evidence>